<protein>
    <recommendedName>
        <fullName evidence="4">TIGR02117 family protein</fullName>
    </recommendedName>
</protein>
<evidence type="ECO:0000313" key="2">
    <source>
        <dbReference type="EMBL" id="SNB77036.1"/>
    </source>
</evidence>
<keyword evidence="3" id="KW-1185">Reference proteome</keyword>
<dbReference type="RefSeq" id="WP_052368606.1">
    <property type="nucleotide sequence ID" value="NZ_CCNJ01000002.1"/>
</dbReference>
<evidence type="ECO:0000313" key="3">
    <source>
        <dbReference type="Proteomes" id="UP000215450"/>
    </source>
</evidence>
<dbReference type="NCBIfam" id="TIGR02117">
    <property type="entry name" value="chp_urease_rgn"/>
    <property type="match status" value="1"/>
</dbReference>
<evidence type="ECO:0000313" key="1">
    <source>
        <dbReference type="EMBL" id="SMQ12860.1"/>
    </source>
</evidence>
<dbReference type="STRING" id="1522312.GCA_900177895_01743"/>
<sequence length="233" mass="26266">MYSRLANFPRSLKTAFAAAWKTCAAIFALLLLYGAAAWGLGNWKVQQRAPLQSGIAVYIISNGVHTDIALPIETPQWHWRDWVRETDTRQLQLVAQYVAIGWGDRGFYLETPTWADLKASTAFKAISGLNQTAMHVTFYAHEPLEEPKRSLKIIVSPEEYQRLAQQISQSFATKQGKTQPITGAHYHETDAFYEANGRYSAFKTCNTWTNSQFKNSGLPARFWTPFSGVLVSP</sequence>
<reference evidence="2 3" key="2">
    <citation type="submission" date="2017-06" db="EMBL/GenBank/DDBJ databases">
        <authorList>
            <person name="Kim H.J."/>
            <person name="Triplett B.A."/>
        </authorList>
    </citation>
    <scope>NUCLEOTIDE SEQUENCE [LARGE SCALE GENOMIC DNA]</scope>
    <source>
        <strain evidence="2">Kingella_eburonensis</strain>
    </source>
</reference>
<organism evidence="2 3">
    <name type="scientific">Kingella negevensis</name>
    <dbReference type="NCBI Taxonomy" id="1522312"/>
    <lineage>
        <taxon>Bacteria</taxon>
        <taxon>Pseudomonadati</taxon>
        <taxon>Pseudomonadota</taxon>
        <taxon>Betaproteobacteria</taxon>
        <taxon>Neisseriales</taxon>
        <taxon>Neisseriaceae</taxon>
        <taxon>Kingella</taxon>
    </lineage>
</organism>
<dbReference type="OrthoDB" id="211174at2"/>
<evidence type="ECO:0008006" key="4">
    <source>
        <dbReference type="Google" id="ProtNLM"/>
    </source>
</evidence>
<reference evidence="1" key="1">
    <citation type="submission" date="2017-05" db="EMBL/GenBank/DDBJ databases">
        <authorList>
            <person name="Song R."/>
            <person name="Chenine A.L."/>
            <person name="Ruprecht R.M."/>
        </authorList>
    </citation>
    <scope>NUCLEOTIDE SEQUENCE</scope>
    <source>
        <strain evidence="1">Kingella_eburonensis</strain>
    </source>
</reference>
<dbReference type="Pfam" id="PF09601">
    <property type="entry name" value="DUF2459"/>
    <property type="match status" value="1"/>
</dbReference>
<dbReference type="Proteomes" id="UP000215450">
    <property type="component" value="Unassembled WGS sequence"/>
</dbReference>
<accession>A0A238TCQ2</accession>
<dbReference type="EMBL" id="FXUV01000034">
    <property type="protein sequence ID" value="SMQ12860.1"/>
    <property type="molecule type" value="Genomic_DNA"/>
</dbReference>
<gene>
    <name evidence="1" type="ORF">KEBURONENSIS_01677</name>
    <name evidence="2" type="ORF">KEBURONENSIS_01712</name>
</gene>
<name>A0A238TCQ2_9NEIS</name>
<proteinExistence type="predicted"/>
<dbReference type="GeneID" id="83625828"/>
<dbReference type="AlphaFoldDB" id="A0A238TCQ2"/>
<dbReference type="EMBL" id="FXUV02000040">
    <property type="protein sequence ID" value="SNB77036.1"/>
    <property type="molecule type" value="Genomic_DNA"/>
</dbReference>
<dbReference type="InterPro" id="IPR011727">
    <property type="entry name" value="CHP02117"/>
</dbReference>